<organism evidence="14 15">
    <name type="scientific">Streptomyces humicola</name>
    <dbReference type="NCBI Taxonomy" id="2953240"/>
    <lineage>
        <taxon>Bacteria</taxon>
        <taxon>Bacillati</taxon>
        <taxon>Actinomycetota</taxon>
        <taxon>Actinomycetes</taxon>
        <taxon>Kitasatosporales</taxon>
        <taxon>Streptomycetaceae</taxon>
        <taxon>Streptomyces</taxon>
    </lineage>
</organism>
<dbReference type="PANTHER" id="PTHR31650:SF1">
    <property type="entry name" value="WAX ESTER SYNTHASE_DIACYLGLYCEROL ACYLTRANSFERASE 4-RELATED"/>
    <property type="match status" value="1"/>
</dbReference>
<comment type="catalytic activity">
    <reaction evidence="10 11">
        <text>an acyl-CoA + a 1,2-diacyl-sn-glycerol = a triacyl-sn-glycerol + CoA</text>
        <dbReference type="Rhea" id="RHEA:10868"/>
        <dbReference type="ChEBI" id="CHEBI:17815"/>
        <dbReference type="ChEBI" id="CHEBI:57287"/>
        <dbReference type="ChEBI" id="CHEBI:58342"/>
        <dbReference type="ChEBI" id="CHEBI:64615"/>
        <dbReference type="EC" id="2.3.1.20"/>
    </reaction>
</comment>
<protein>
    <recommendedName>
        <fullName evidence="4 11">Diacylglycerol O-acyltransferase</fullName>
        <ecNumber evidence="4 11">2.3.1.20</ecNumber>
    </recommendedName>
</protein>
<gene>
    <name evidence="14" type="ORF">NGB36_04285</name>
</gene>
<evidence type="ECO:0000259" key="12">
    <source>
        <dbReference type="Pfam" id="PF03007"/>
    </source>
</evidence>
<dbReference type="RefSeq" id="WP_255918692.1">
    <property type="nucleotide sequence ID" value="NZ_JANFNG010000002.1"/>
</dbReference>
<evidence type="ECO:0000256" key="7">
    <source>
        <dbReference type="ARBA" id="ARBA00022798"/>
    </source>
</evidence>
<feature type="domain" description="O-acyltransferase WSD1 C-terminal" evidence="13">
    <location>
        <begin position="294"/>
        <end position="439"/>
    </location>
</feature>
<keyword evidence="6 11" id="KW-0808">Transferase</keyword>
<evidence type="ECO:0000256" key="11">
    <source>
        <dbReference type="RuleBase" id="RU361241"/>
    </source>
</evidence>
<dbReference type="Proteomes" id="UP001057702">
    <property type="component" value="Unassembled WGS sequence"/>
</dbReference>
<dbReference type="InterPro" id="IPR014292">
    <property type="entry name" value="Acyl_transf_WS/DGAT"/>
</dbReference>
<dbReference type="InterPro" id="IPR045034">
    <property type="entry name" value="O-acyltransferase_WSD1-like"/>
</dbReference>
<reference evidence="14" key="1">
    <citation type="submission" date="2022-06" db="EMBL/GenBank/DDBJ databases">
        <title>Draft genome sequence of Streptomyces sp. RB6PN25 isolated from peat swamp forest in Thailand.</title>
        <authorList>
            <person name="Duangmal K."/>
            <person name="Klaysubun C."/>
        </authorList>
    </citation>
    <scope>NUCLEOTIDE SEQUENCE</scope>
    <source>
        <strain evidence="14">RB6PN25</strain>
    </source>
</reference>
<evidence type="ECO:0000313" key="15">
    <source>
        <dbReference type="Proteomes" id="UP001057702"/>
    </source>
</evidence>
<name>A0ABT1PQ72_9ACTN</name>
<dbReference type="EMBL" id="JANFNG010000002">
    <property type="protein sequence ID" value="MCQ4079829.1"/>
    <property type="molecule type" value="Genomic_DNA"/>
</dbReference>
<comment type="pathway">
    <text evidence="1 11">Glycerolipid metabolism; triacylglycerol biosynthesis.</text>
</comment>
<dbReference type="InterPro" id="IPR009721">
    <property type="entry name" value="O-acyltransferase_WSD1_C"/>
</dbReference>
<evidence type="ECO:0000256" key="2">
    <source>
        <dbReference type="ARBA" id="ARBA00005189"/>
    </source>
</evidence>
<evidence type="ECO:0000256" key="5">
    <source>
        <dbReference type="ARBA" id="ARBA00022516"/>
    </source>
</evidence>
<evidence type="ECO:0000259" key="13">
    <source>
        <dbReference type="Pfam" id="PF06974"/>
    </source>
</evidence>
<evidence type="ECO:0000256" key="6">
    <source>
        <dbReference type="ARBA" id="ARBA00022679"/>
    </source>
</evidence>
<dbReference type="PANTHER" id="PTHR31650">
    <property type="entry name" value="O-ACYLTRANSFERASE (WSD1-LIKE) FAMILY PROTEIN"/>
    <property type="match status" value="1"/>
</dbReference>
<evidence type="ECO:0000256" key="4">
    <source>
        <dbReference type="ARBA" id="ARBA00013244"/>
    </source>
</evidence>
<keyword evidence="9 11" id="KW-0012">Acyltransferase</keyword>
<accession>A0ABT1PQ72</accession>
<comment type="similarity">
    <text evidence="3 11">Belongs to the long-chain O-acyltransferase family.</text>
</comment>
<dbReference type="Pfam" id="PF06974">
    <property type="entry name" value="WS_DGAT_C"/>
    <property type="match status" value="1"/>
</dbReference>
<evidence type="ECO:0000256" key="10">
    <source>
        <dbReference type="ARBA" id="ARBA00048109"/>
    </source>
</evidence>
<keyword evidence="15" id="KW-1185">Reference proteome</keyword>
<dbReference type="EC" id="2.3.1.20" evidence="4 11"/>
<evidence type="ECO:0000256" key="3">
    <source>
        <dbReference type="ARBA" id="ARBA00009587"/>
    </source>
</evidence>
<evidence type="ECO:0000313" key="14">
    <source>
        <dbReference type="EMBL" id="MCQ4079829.1"/>
    </source>
</evidence>
<keyword evidence="5 11" id="KW-0444">Lipid biosynthesis</keyword>
<feature type="domain" description="O-acyltransferase WSD1-like N-terminal" evidence="12">
    <location>
        <begin position="6"/>
        <end position="251"/>
    </location>
</feature>
<evidence type="ECO:0000256" key="8">
    <source>
        <dbReference type="ARBA" id="ARBA00023098"/>
    </source>
</evidence>
<sequence>MGDDLLAPLDLAFWHLESPDHPMHLGALATFEPTAGTGPERAAELLVARASAIPRLRMRVRGVLLPPGGAMWSKQRSFDVSRHVHPVWLTGEQGPAELHGLVGELMERPLDRARPPWEIYVIAHPDGGPFSVLVKLHHALADGLRAVAIGAALLDQGMRQLPSSAATKAPAGPRLVIPDPRRLATSLRSRLDDAEQVVGIGTAVMRATLDSRRSAALATAPSATRRVATAVLDLDDLHRIRRTGGGTVNDVLLTLVAGMLRRWALERGEELSGGDPRALVPVSRRRPGTVVRAGNTLSGFLVRLPVGEADPLERLRAVRTVMDRNKAAGPGRGPGAVAMLADYVPPLGHRLGAPLAGFAARLLYDVLVTNVPLPGSELSLGGCPLTSLYPLAPLARGQSVSVAMSTYRRRVHFGLLGDGRAVPDLDRLAASAHDALAELADACAVRPV</sequence>
<dbReference type="Pfam" id="PF03007">
    <property type="entry name" value="WS_DGAT_cat"/>
    <property type="match status" value="1"/>
</dbReference>
<comment type="caution">
    <text evidence="14">The sequence shown here is derived from an EMBL/GenBank/DDBJ whole genome shotgun (WGS) entry which is preliminary data.</text>
</comment>
<dbReference type="SUPFAM" id="SSF52777">
    <property type="entry name" value="CoA-dependent acyltransferases"/>
    <property type="match status" value="1"/>
</dbReference>
<dbReference type="InterPro" id="IPR004255">
    <property type="entry name" value="O-acyltransferase_WSD1_N"/>
</dbReference>
<dbReference type="NCBIfam" id="TIGR02946">
    <property type="entry name" value="acyl_WS_DGAT"/>
    <property type="match status" value="1"/>
</dbReference>
<evidence type="ECO:0000256" key="9">
    <source>
        <dbReference type="ARBA" id="ARBA00023315"/>
    </source>
</evidence>
<keyword evidence="7 11" id="KW-0319">Glycerol metabolism</keyword>
<keyword evidence="8 11" id="KW-0443">Lipid metabolism</keyword>
<proteinExistence type="inferred from homology"/>
<evidence type="ECO:0000256" key="1">
    <source>
        <dbReference type="ARBA" id="ARBA00004771"/>
    </source>
</evidence>
<comment type="pathway">
    <text evidence="2">Lipid metabolism.</text>
</comment>